<feature type="signal peptide" evidence="1">
    <location>
        <begin position="1"/>
        <end position="22"/>
    </location>
</feature>
<accession>A0A5C8GDR0</accession>
<dbReference type="OrthoDB" id="1072397at2"/>
<keyword evidence="1" id="KW-0732">Signal</keyword>
<comment type="caution">
    <text evidence="2">The sequence shown here is derived from an EMBL/GenBank/DDBJ whole genome shotgun (WGS) entry which is preliminary data.</text>
</comment>
<sequence>MNKLLRYAFLAAFAVVGSFAFAQTGEVTFNFVPADNYKLFDLAGQSTGTSHDGDIIETKSATIDGVTITVTPSGAKTANRFWKSSIRLYGGSLTLKAEGKKIVNALYAINYSNWNKGNTFSPEGTVTDKQKGTYNFKNWEGEAEEVTLNVAANTQLRSIVVTYKGIDDGIETLTVGANNDNAPMYNLSGQRVNKDYKGVVIRNGKKFVNS</sequence>
<dbReference type="AlphaFoldDB" id="A0A5C8GDR0"/>
<dbReference type="EMBL" id="SDIK01000066">
    <property type="protein sequence ID" value="TXJ60112.1"/>
    <property type="molecule type" value="Genomic_DNA"/>
</dbReference>
<keyword evidence="3" id="KW-1185">Reference proteome</keyword>
<name>A0A5C8GDR0_9BACT</name>
<feature type="chain" id="PRO_5022888247" description="Lipocalin-like domain-containing protein" evidence="1">
    <location>
        <begin position="23"/>
        <end position="210"/>
    </location>
</feature>
<evidence type="ECO:0000256" key="1">
    <source>
        <dbReference type="SAM" id="SignalP"/>
    </source>
</evidence>
<organism evidence="2 3">
    <name type="scientific">Prevotella brunnea</name>
    <dbReference type="NCBI Taxonomy" id="2508867"/>
    <lineage>
        <taxon>Bacteria</taxon>
        <taxon>Pseudomonadati</taxon>
        <taxon>Bacteroidota</taxon>
        <taxon>Bacteroidia</taxon>
        <taxon>Bacteroidales</taxon>
        <taxon>Prevotellaceae</taxon>
        <taxon>Prevotella</taxon>
    </lineage>
</organism>
<reference evidence="3" key="1">
    <citation type="submission" date="2019-05" db="EMBL/GenBank/DDBJ databases">
        <title>Prevotella brunnea sp. nov., isolated from a wound of a patient.</title>
        <authorList>
            <person name="Buhl M."/>
        </authorList>
    </citation>
    <scope>NUCLEOTIDE SEQUENCE [LARGE SCALE GENOMIC DNA]</scope>
    <source>
        <strain evidence="3">A2672</strain>
    </source>
</reference>
<gene>
    <name evidence="2" type="ORF">ETF27_08770</name>
</gene>
<evidence type="ECO:0008006" key="4">
    <source>
        <dbReference type="Google" id="ProtNLM"/>
    </source>
</evidence>
<dbReference type="Proteomes" id="UP000321612">
    <property type="component" value="Unassembled WGS sequence"/>
</dbReference>
<proteinExistence type="predicted"/>
<evidence type="ECO:0000313" key="2">
    <source>
        <dbReference type="EMBL" id="TXJ60112.1"/>
    </source>
</evidence>
<protein>
    <recommendedName>
        <fullName evidence="4">Lipocalin-like domain-containing protein</fullName>
    </recommendedName>
</protein>
<dbReference type="RefSeq" id="WP_130829510.1">
    <property type="nucleotide sequence ID" value="NZ_SDIK01000066.1"/>
</dbReference>
<evidence type="ECO:0000313" key="3">
    <source>
        <dbReference type="Proteomes" id="UP000321612"/>
    </source>
</evidence>